<dbReference type="OrthoDB" id="2985014at2759"/>
<proteinExistence type="predicted"/>
<dbReference type="Proteomes" id="UP000053342">
    <property type="component" value="Unassembled WGS sequence"/>
</dbReference>
<sequence>MGVDTPVQSFFKNNANLLRLAMDRTDTSVEMSAHDDNKNGEGLSLHLDEVHDSSVTGLTVFEERQRTPEEKKIERKLLLKIDFIILPLLALVYFLASMDRGDLANAAVAGMSENLHLTGKQLANCVSLFYVGYIVFQLPGDLFLRKVTPPIQLCLAMVSWGLVTTLLSQARNYATLAGLRVVIGAAEAFVQAAPLYVTLWYKRNELASRIGILFSMQALAGSFNGLIAYGIETNLNGALGVAAWQWIFLIEGPITIACGFIILALLPPVPEKVRFGFTEAEKSMAMLRSREAYNTLHAKITPKQLLGLMKDVKIYLYIVLYCCTNVNLASVGGFLPLIIKSLGYKSVHAQLLTIPVFACAVTSILIFGFASDRTRHRGGFLVTAYAITAVGWIILLVAGVEHKKLAFGGTFVIAVGTYPTVILSLGWLNSNIIGFTKRAASLAAINMVGQSFSIAGSMVFDSPPTYRKGKIFALSFALLGMLVATLLMGYLHVQNHKKRQNQHTPDARERRRMDLEEICEDHPDFFYWL</sequence>
<dbReference type="InterPro" id="IPR011701">
    <property type="entry name" value="MFS"/>
</dbReference>
<evidence type="ECO:0000256" key="2">
    <source>
        <dbReference type="ARBA" id="ARBA00022448"/>
    </source>
</evidence>
<evidence type="ECO:0000256" key="5">
    <source>
        <dbReference type="ARBA" id="ARBA00023136"/>
    </source>
</evidence>
<keyword evidence="3 6" id="KW-0812">Transmembrane</keyword>
<dbReference type="GO" id="GO:0022857">
    <property type="term" value="F:transmembrane transporter activity"/>
    <property type="evidence" value="ECO:0007669"/>
    <property type="project" value="InterPro"/>
</dbReference>
<dbReference type="InterPro" id="IPR020846">
    <property type="entry name" value="MFS_dom"/>
</dbReference>
<dbReference type="GeneID" id="27361229"/>
<feature type="transmembrane region" description="Helical" evidence="6">
    <location>
        <begin position="382"/>
        <end position="400"/>
    </location>
</feature>
<dbReference type="HOGENOM" id="CLU_001265_0_1_1"/>
<feature type="transmembrane region" description="Helical" evidence="6">
    <location>
        <begin position="121"/>
        <end position="139"/>
    </location>
</feature>
<dbReference type="EMBL" id="KN847340">
    <property type="protein sequence ID" value="KIW39379.1"/>
    <property type="molecule type" value="Genomic_DNA"/>
</dbReference>
<evidence type="ECO:0000313" key="9">
    <source>
        <dbReference type="Proteomes" id="UP000053342"/>
    </source>
</evidence>
<evidence type="ECO:0000313" key="8">
    <source>
        <dbReference type="EMBL" id="KIW39379.1"/>
    </source>
</evidence>
<dbReference type="PANTHER" id="PTHR43791:SF36">
    <property type="entry name" value="TRANSPORTER, PUTATIVE (AFU_ORTHOLOGUE AFUA_6G08340)-RELATED"/>
    <property type="match status" value="1"/>
</dbReference>
<dbReference type="PROSITE" id="PS50850">
    <property type="entry name" value="MFS"/>
    <property type="match status" value="1"/>
</dbReference>
<reference evidence="8 9" key="1">
    <citation type="submission" date="2015-01" db="EMBL/GenBank/DDBJ databases">
        <title>The Genome Sequence of Exophiala oligosperma CBS72588.</title>
        <authorList>
            <consortium name="The Broad Institute Genomics Platform"/>
            <person name="Cuomo C."/>
            <person name="de Hoog S."/>
            <person name="Gorbushina A."/>
            <person name="Stielow B."/>
            <person name="Teixiera M."/>
            <person name="Abouelleil A."/>
            <person name="Chapman S.B."/>
            <person name="Priest M."/>
            <person name="Young S.K."/>
            <person name="Wortman J."/>
            <person name="Nusbaum C."/>
            <person name="Birren B."/>
        </authorList>
    </citation>
    <scope>NUCLEOTIDE SEQUENCE [LARGE SCALE GENOMIC DNA]</scope>
    <source>
        <strain evidence="8 9">CBS 72588</strain>
    </source>
</reference>
<evidence type="ECO:0000256" key="3">
    <source>
        <dbReference type="ARBA" id="ARBA00022692"/>
    </source>
</evidence>
<feature type="transmembrane region" description="Helical" evidence="6">
    <location>
        <begin position="77"/>
        <end position="96"/>
    </location>
</feature>
<keyword evidence="9" id="KW-1185">Reference proteome</keyword>
<dbReference type="AlphaFoldDB" id="A0A0D2DV07"/>
<feature type="transmembrane region" description="Helical" evidence="6">
    <location>
        <begin position="243"/>
        <end position="266"/>
    </location>
</feature>
<organism evidence="8 9">
    <name type="scientific">Exophiala oligosperma</name>
    <dbReference type="NCBI Taxonomy" id="215243"/>
    <lineage>
        <taxon>Eukaryota</taxon>
        <taxon>Fungi</taxon>
        <taxon>Dikarya</taxon>
        <taxon>Ascomycota</taxon>
        <taxon>Pezizomycotina</taxon>
        <taxon>Eurotiomycetes</taxon>
        <taxon>Chaetothyriomycetidae</taxon>
        <taxon>Chaetothyriales</taxon>
        <taxon>Herpotrichiellaceae</taxon>
        <taxon>Exophiala</taxon>
    </lineage>
</organism>
<dbReference type="Gene3D" id="1.20.1250.20">
    <property type="entry name" value="MFS general substrate transporter like domains"/>
    <property type="match status" value="1"/>
</dbReference>
<dbReference type="RefSeq" id="XP_016259595.1">
    <property type="nucleotide sequence ID" value="XM_016410573.1"/>
</dbReference>
<feature type="transmembrane region" description="Helical" evidence="6">
    <location>
        <begin position="351"/>
        <end position="370"/>
    </location>
</feature>
<dbReference type="PANTHER" id="PTHR43791">
    <property type="entry name" value="PERMEASE-RELATED"/>
    <property type="match status" value="1"/>
</dbReference>
<feature type="domain" description="Major facilitator superfamily (MFS) profile" evidence="7">
    <location>
        <begin position="85"/>
        <end position="529"/>
    </location>
</feature>
<feature type="transmembrane region" description="Helical" evidence="6">
    <location>
        <begin position="176"/>
        <end position="198"/>
    </location>
</feature>
<dbReference type="InterPro" id="IPR036259">
    <property type="entry name" value="MFS_trans_sf"/>
</dbReference>
<evidence type="ECO:0000256" key="1">
    <source>
        <dbReference type="ARBA" id="ARBA00004141"/>
    </source>
</evidence>
<dbReference type="FunFam" id="1.20.1250.20:FF:000013">
    <property type="entry name" value="MFS general substrate transporter"/>
    <property type="match status" value="1"/>
</dbReference>
<keyword evidence="5 6" id="KW-0472">Membrane</keyword>
<feature type="transmembrane region" description="Helical" evidence="6">
    <location>
        <begin position="314"/>
        <end position="339"/>
    </location>
</feature>
<feature type="transmembrane region" description="Helical" evidence="6">
    <location>
        <begin position="151"/>
        <end position="170"/>
    </location>
</feature>
<protein>
    <recommendedName>
        <fullName evidence="7">Major facilitator superfamily (MFS) profile domain-containing protein</fullName>
    </recommendedName>
</protein>
<name>A0A0D2DV07_9EURO</name>
<feature type="transmembrane region" description="Helical" evidence="6">
    <location>
        <begin position="210"/>
        <end position="231"/>
    </location>
</feature>
<gene>
    <name evidence="8" type="ORF">PV06_09155</name>
</gene>
<dbReference type="Pfam" id="PF07690">
    <property type="entry name" value="MFS_1"/>
    <property type="match status" value="1"/>
</dbReference>
<evidence type="ECO:0000259" key="7">
    <source>
        <dbReference type="PROSITE" id="PS50850"/>
    </source>
</evidence>
<feature type="transmembrane region" description="Helical" evidence="6">
    <location>
        <begin position="406"/>
        <end position="428"/>
    </location>
</feature>
<dbReference type="GO" id="GO:0016020">
    <property type="term" value="C:membrane"/>
    <property type="evidence" value="ECO:0007669"/>
    <property type="project" value="UniProtKB-SubCell"/>
</dbReference>
<dbReference type="SUPFAM" id="SSF103473">
    <property type="entry name" value="MFS general substrate transporter"/>
    <property type="match status" value="1"/>
</dbReference>
<dbReference type="VEuPathDB" id="FungiDB:PV06_09155"/>
<feature type="transmembrane region" description="Helical" evidence="6">
    <location>
        <begin position="440"/>
        <end position="460"/>
    </location>
</feature>
<comment type="subcellular location">
    <subcellularLocation>
        <location evidence="1">Membrane</location>
        <topology evidence="1">Multi-pass membrane protein</topology>
    </subcellularLocation>
</comment>
<keyword evidence="2" id="KW-0813">Transport</keyword>
<keyword evidence="4 6" id="KW-1133">Transmembrane helix</keyword>
<evidence type="ECO:0000256" key="4">
    <source>
        <dbReference type="ARBA" id="ARBA00022989"/>
    </source>
</evidence>
<feature type="transmembrane region" description="Helical" evidence="6">
    <location>
        <begin position="472"/>
        <end position="493"/>
    </location>
</feature>
<evidence type="ECO:0000256" key="6">
    <source>
        <dbReference type="SAM" id="Phobius"/>
    </source>
</evidence>
<accession>A0A0D2DV07</accession>